<keyword evidence="1" id="KW-0732">Signal</keyword>
<name>A0A506UMY7_9PROT</name>
<evidence type="ECO:0000256" key="1">
    <source>
        <dbReference type="ARBA" id="ARBA00022729"/>
    </source>
</evidence>
<gene>
    <name evidence="4" type="ORF">E3202_04850</name>
</gene>
<feature type="compositionally biased region" description="Low complexity" evidence="2">
    <location>
        <begin position="27"/>
        <end position="42"/>
    </location>
</feature>
<dbReference type="PANTHER" id="PTHR47197:SF3">
    <property type="entry name" value="DIHYDRO-HEME D1 DEHYDROGENASE"/>
    <property type="match status" value="1"/>
</dbReference>
<comment type="caution">
    <text evidence="4">The sequence shown here is derived from an EMBL/GenBank/DDBJ whole genome shotgun (WGS) entry which is preliminary data.</text>
</comment>
<dbReference type="Pfam" id="PF21783">
    <property type="entry name" value="YNCE"/>
    <property type="match status" value="1"/>
</dbReference>
<evidence type="ECO:0000259" key="3">
    <source>
        <dbReference type="Pfam" id="PF21783"/>
    </source>
</evidence>
<feature type="region of interest" description="Disordered" evidence="2">
    <location>
        <begin position="1"/>
        <end position="47"/>
    </location>
</feature>
<dbReference type="InterPro" id="IPR048433">
    <property type="entry name" value="YNCE-like_beta-prop"/>
</dbReference>
<dbReference type="InterPro" id="IPR011045">
    <property type="entry name" value="N2O_reductase_N"/>
</dbReference>
<accession>A0A506UMY7</accession>
<reference evidence="4 5" key="1">
    <citation type="submission" date="2019-03" db="EMBL/GenBank/DDBJ databases">
        <title>The complete genome sequence of Neokomagataea sp. Jb2 NBRC113641.</title>
        <authorList>
            <person name="Chua K.-O."/>
            <person name="Chan K.-G."/>
            <person name="See-Too W.-S."/>
        </authorList>
    </citation>
    <scope>NUCLEOTIDE SEQUENCE [LARGE SCALE GENOMIC DNA]</scope>
    <source>
        <strain evidence="4 5">Jb2</strain>
    </source>
</reference>
<dbReference type="InterPro" id="IPR015943">
    <property type="entry name" value="WD40/YVTN_repeat-like_dom_sf"/>
</dbReference>
<sequence>MANEAASDVSSTGATGAAPVAPKESQEAASAVSQAAPVSQVQTIPDMPPVIDARNIYSEASGPEKMSPTVANHLTRIYVPNLRGNSVSVIDPTTDKVVDTFKVGRSPQHVVPSWDLKTLWVTNNSEGHADGSLTPIDPVTGKPGKAIDVDDPYNMYFTPDGHEAIVVAEAKRRLDFRDPHTMALHQSVEVPKCEGINHAAFSADGSYALFTCEFGRYMAKVDTVNHKLLGMLKLSKGGMPQDVIAAPDGHKFYVADMHADGVFTIDGDKFKETGFIPTGVGTHGLYTNRDATRLYVANRGSHMVHGPRHSKAGGVAVIDLATDKVITTWPIPGGGSPDMGNITPDGKHLWLSGRFDDVVYDINTQTGEMKKVPVGAEPHGLTVWPQPGRYSIGHTGIMR</sequence>
<feature type="domain" description="YNCE-like beta-propeller" evidence="3">
    <location>
        <begin position="76"/>
        <end position="381"/>
    </location>
</feature>
<evidence type="ECO:0000313" key="5">
    <source>
        <dbReference type="Proteomes" id="UP000315037"/>
    </source>
</evidence>
<dbReference type="AlphaFoldDB" id="A0A506UMY7"/>
<organism evidence="4 5">
    <name type="scientific">Oecophyllibacter saccharovorans</name>
    <dbReference type="NCBI Taxonomy" id="2558360"/>
    <lineage>
        <taxon>Bacteria</taxon>
        <taxon>Pseudomonadati</taxon>
        <taxon>Pseudomonadota</taxon>
        <taxon>Alphaproteobacteria</taxon>
        <taxon>Acetobacterales</taxon>
        <taxon>Acetobacteraceae</taxon>
        <taxon>Oecophyllibacter</taxon>
    </lineage>
</organism>
<evidence type="ECO:0000313" key="4">
    <source>
        <dbReference type="EMBL" id="TPW34493.1"/>
    </source>
</evidence>
<dbReference type="NCBIfam" id="TIGR02276">
    <property type="entry name" value="beta_rpt_yvtn"/>
    <property type="match status" value="1"/>
</dbReference>
<dbReference type="SUPFAM" id="SSF50974">
    <property type="entry name" value="Nitrous oxide reductase, N-terminal domain"/>
    <property type="match status" value="1"/>
</dbReference>
<evidence type="ECO:0000256" key="2">
    <source>
        <dbReference type="SAM" id="MobiDB-lite"/>
    </source>
</evidence>
<keyword evidence="5" id="KW-1185">Reference proteome</keyword>
<dbReference type="Proteomes" id="UP000315037">
    <property type="component" value="Unassembled WGS sequence"/>
</dbReference>
<protein>
    <recommendedName>
        <fullName evidence="3">YNCE-like beta-propeller domain-containing protein</fullName>
    </recommendedName>
</protein>
<dbReference type="Gene3D" id="2.130.10.10">
    <property type="entry name" value="YVTN repeat-like/Quinoprotein amine dehydrogenase"/>
    <property type="match status" value="2"/>
</dbReference>
<proteinExistence type="predicted"/>
<dbReference type="EMBL" id="SORZ01000002">
    <property type="protein sequence ID" value="TPW34493.1"/>
    <property type="molecule type" value="Genomic_DNA"/>
</dbReference>
<dbReference type="PANTHER" id="PTHR47197">
    <property type="entry name" value="PROTEIN NIRF"/>
    <property type="match status" value="1"/>
</dbReference>
<dbReference type="InterPro" id="IPR051200">
    <property type="entry name" value="Host-pathogen_enzymatic-act"/>
</dbReference>
<dbReference type="InterPro" id="IPR011964">
    <property type="entry name" value="YVTN_b-propeller_repeat"/>
</dbReference>